<dbReference type="InterPro" id="IPR002293">
    <property type="entry name" value="AA/rel_permease1"/>
</dbReference>
<evidence type="ECO:0000256" key="5">
    <source>
        <dbReference type="ARBA" id="ARBA00023136"/>
    </source>
</evidence>
<comment type="caution">
    <text evidence="7">The sequence shown here is derived from an EMBL/GenBank/DDBJ whole genome shotgun (WGS) entry which is preliminary data.</text>
</comment>
<dbReference type="PANTHER" id="PTHR42770">
    <property type="entry name" value="AMINO ACID TRANSPORTER-RELATED"/>
    <property type="match status" value="1"/>
</dbReference>
<evidence type="ECO:0000256" key="2">
    <source>
        <dbReference type="ARBA" id="ARBA00022475"/>
    </source>
</evidence>
<keyword evidence="8" id="KW-1185">Reference proteome</keyword>
<proteinExistence type="predicted"/>
<dbReference type="InterPro" id="IPR050367">
    <property type="entry name" value="APC_superfamily"/>
</dbReference>
<dbReference type="RefSeq" id="WP_342809390.1">
    <property type="nucleotide sequence ID" value="NZ_JAOPJZ010000012.1"/>
</dbReference>
<evidence type="ECO:0000256" key="4">
    <source>
        <dbReference type="ARBA" id="ARBA00022989"/>
    </source>
</evidence>
<evidence type="ECO:0000256" key="1">
    <source>
        <dbReference type="ARBA" id="ARBA00004651"/>
    </source>
</evidence>
<gene>
    <name evidence="7" type="ORF">OB919_13960</name>
</gene>
<feature type="transmembrane region" description="Helical" evidence="6">
    <location>
        <begin position="91"/>
        <end position="112"/>
    </location>
</feature>
<dbReference type="GO" id="GO:0005886">
    <property type="term" value="C:plasma membrane"/>
    <property type="evidence" value="ECO:0007669"/>
    <property type="project" value="UniProtKB-SubCell"/>
</dbReference>
<feature type="transmembrane region" description="Helical" evidence="6">
    <location>
        <begin position="48"/>
        <end position="70"/>
    </location>
</feature>
<keyword evidence="4 6" id="KW-1133">Transmembrane helix</keyword>
<feature type="transmembrane region" description="Helical" evidence="6">
    <location>
        <begin position="15"/>
        <end position="36"/>
    </location>
</feature>
<evidence type="ECO:0000256" key="6">
    <source>
        <dbReference type="SAM" id="Phobius"/>
    </source>
</evidence>
<evidence type="ECO:0000256" key="3">
    <source>
        <dbReference type="ARBA" id="ARBA00022692"/>
    </source>
</evidence>
<comment type="subcellular location">
    <subcellularLocation>
        <location evidence="1">Cell membrane</location>
        <topology evidence="1">Multi-pass membrane protein</topology>
    </subcellularLocation>
</comment>
<keyword evidence="3 6" id="KW-0812">Transmembrane</keyword>
<dbReference type="PANTHER" id="PTHR42770:SF7">
    <property type="entry name" value="MEMBRANE PROTEIN"/>
    <property type="match status" value="1"/>
</dbReference>
<feature type="transmembrane region" description="Helical" evidence="6">
    <location>
        <begin position="118"/>
        <end position="142"/>
    </location>
</feature>
<dbReference type="Pfam" id="PF13520">
    <property type="entry name" value="AA_permease_2"/>
    <property type="match status" value="1"/>
</dbReference>
<feature type="transmembrane region" description="Helical" evidence="6">
    <location>
        <begin position="154"/>
        <end position="175"/>
    </location>
</feature>
<dbReference type="EMBL" id="JAOPJZ010000012">
    <property type="protein sequence ID" value="MCU4753066.1"/>
    <property type="molecule type" value="Genomic_DNA"/>
</dbReference>
<dbReference type="PIRSF" id="PIRSF006060">
    <property type="entry name" value="AA_transporter"/>
    <property type="match status" value="1"/>
</dbReference>
<feature type="transmembrane region" description="Helical" evidence="6">
    <location>
        <begin position="387"/>
        <end position="406"/>
    </location>
</feature>
<protein>
    <submittedName>
        <fullName evidence="7">APC family permease</fullName>
    </submittedName>
</protein>
<dbReference type="GO" id="GO:0022857">
    <property type="term" value="F:transmembrane transporter activity"/>
    <property type="evidence" value="ECO:0007669"/>
    <property type="project" value="InterPro"/>
</dbReference>
<organism evidence="7 8">
    <name type="scientific">Natronosalvus hydrolyticus</name>
    <dbReference type="NCBI Taxonomy" id="2979988"/>
    <lineage>
        <taxon>Archaea</taxon>
        <taxon>Methanobacteriati</taxon>
        <taxon>Methanobacteriota</taxon>
        <taxon>Stenosarchaea group</taxon>
        <taxon>Halobacteria</taxon>
        <taxon>Halobacteriales</taxon>
        <taxon>Natrialbaceae</taxon>
        <taxon>Natronosalvus</taxon>
    </lineage>
</organism>
<feature type="transmembrane region" description="Helical" evidence="6">
    <location>
        <begin position="270"/>
        <end position="295"/>
    </location>
</feature>
<dbReference type="Gene3D" id="1.20.1740.10">
    <property type="entry name" value="Amino acid/polyamine transporter I"/>
    <property type="match status" value="1"/>
</dbReference>
<reference evidence="7 8" key="1">
    <citation type="submission" date="2022-09" db="EMBL/GenBank/DDBJ databases">
        <title>Enrichment on poylsaccharides allowed isolation of novel metabolic and taxonomic groups of Haloarchaea.</title>
        <authorList>
            <person name="Sorokin D.Y."/>
            <person name="Elcheninov A.G."/>
            <person name="Khizhniak T.V."/>
            <person name="Kolganova T.V."/>
            <person name="Kublanov I.V."/>
        </authorList>
    </citation>
    <scope>NUCLEOTIDE SEQUENCE [LARGE SCALE GENOMIC DNA]</scope>
    <source>
        <strain evidence="7 8">AArc-curdl1</strain>
    </source>
</reference>
<feature type="transmembrane region" description="Helical" evidence="6">
    <location>
        <begin position="347"/>
        <end position="366"/>
    </location>
</feature>
<dbReference type="Proteomes" id="UP001321047">
    <property type="component" value="Unassembled WGS sequence"/>
</dbReference>
<accession>A0AAP2Z9H2</accession>
<keyword evidence="5 6" id="KW-0472">Membrane</keyword>
<dbReference type="AlphaFoldDB" id="A0AAP2Z9H2"/>
<evidence type="ECO:0000313" key="7">
    <source>
        <dbReference type="EMBL" id="MCU4753066.1"/>
    </source>
</evidence>
<feature type="transmembrane region" description="Helical" evidence="6">
    <location>
        <begin position="187"/>
        <end position="205"/>
    </location>
</feature>
<feature type="transmembrane region" description="Helical" evidence="6">
    <location>
        <begin position="412"/>
        <end position="428"/>
    </location>
</feature>
<evidence type="ECO:0000313" key="8">
    <source>
        <dbReference type="Proteomes" id="UP001321047"/>
    </source>
</evidence>
<name>A0AAP2Z9H2_9EURY</name>
<sequence length="462" mass="49934">MGNENTTHQLIGKEIGLLGAVALVVGNAISVTMFLLPAHLMADGVGPSIVPAVVLAALPMVFGVIVMIQLGAALPVAGGGYLYPSRLIGPFWGFTIPWLVVPTIWFGLVYTAHGFAEYVRFFVDIPLSVLIAAVLIAFVLVNLRGIKLVTTVQFALVATIVGGMLVFIVPGAFYIDTANYTPMFPEGYGPFIVATISLFIGMYGFNLAIDIGEELEDPERNVPRVLIYSMLIGMSLMIGVVVVTIGVMHWTELAGLEAGIAMVALEFLPWWASGFVALAAVIGGITTVNTLIVTYSREIMRAARDDVFPSSLANLHPKYESPNRAVLLLGVPALFIVPFTPSPTLLAPGLGMVLLYAFFLLSVAAWRLPSRFPERYANAPIQLPKGALMAAAIGGGLSTALFWALLSSQMPWMGLLILGWVGLGYVVFRYRVAQFDRQGIDLRERLHTLDEHERNPQQSSDD</sequence>
<keyword evidence="2" id="KW-1003">Cell membrane</keyword>
<feature type="transmembrane region" description="Helical" evidence="6">
    <location>
        <begin position="225"/>
        <end position="250"/>
    </location>
</feature>
<feature type="transmembrane region" description="Helical" evidence="6">
    <location>
        <begin position="325"/>
        <end position="341"/>
    </location>
</feature>